<organism evidence="2 3">
    <name type="scientific">Stappia indica</name>
    <dbReference type="NCBI Taxonomy" id="538381"/>
    <lineage>
        <taxon>Bacteria</taxon>
        <taxon>Pseudomonadati</taxon>
        <taxon>Pseudomonadota</taxon>
        <taxon>Alphaproteobacteria</taxon>
        <taxon>Hyphomicrobiales</taxon>
        <taxon>Stappiaceae</taxon>
        <taxon>Stappia</taxon>
    </lineage>
</organism>
<name>A0A285TSW0_9HYPH</name>
<keyword evidence="1" id="KW-0472">Membrane</keyword>
<accession>A0A285TSW0</accession>
<protein>
    <recommendedName>
        <fullName evidence="4">DUF2730 family protein</fullName>
    </recommendedName>
</protein>
<evidence type="ECO:0008006" key="4">
    <source>
        <dbReference type="Google" id="ProtNLM"/>
    </source>
</evidence>
<dbReference type="InterPro" id="IPR020269">
    <property type="entry name" value="Phage_Mu_Releasin"/>
</dbReference>
<dbReference type="EMBL" id="OBML01000017">
    <property type="protein sequence ID" value="SOC26900.1"/>
    <property type="molecule type" value="Genomic_DNA"/>
</dbReference>
<keyword evidence="3" id="KW-1185">Reference proteome</keyword>
<keyword evidence="1" id="KW-0812">Transmembrane</keyword>
<dbReference type="Pfam" id="PF10805">
    <property type="entry name" value="DUF2730"/>
    <property type="match status" value="1"/>
</dbReference>
<dbReference type="Proteomes" id="UP000219331">
    <property type="component" value="Unassembled WGS sequence"/>
</dbReference>
<evidence type="ECO:0000256" key="1">
    <source>
        <dbReference type="SAM" id="Phobius"/>
    </source>
</evidence>
<evidence type="ECO:0000313" key="3">
    <source>
        <dbReference type="Proteomes" id="UP000219331"/>
    </source>
</evidence>
<gene>
    <name evidence="2" type="ORF">SAMN05421512_11718</name>
</gene>
<dbReference type="AlphaFoldDB" id="A0A285TSW0"/>
<proteinExistence type="predicted"/>
<evidence type="ECO:0000313" key="2">
    <source>
        <dbReference type="EMBL" id="SOC26900.1"/>
    </source>
</evidence>
<feature type="transmembrane region" description="Helical" evidence="1">
    <location>
        <begin position="6"/>
        <end position="27"/>
    </location>
</feature>
<reference evidence="2 3" key="1">
    <citation type="submission" date="2017-08" db="EMBL/GenBank/DDBJ databases">
        <authorList>
            <person name="de Groot N.N."/>
        </authorList>
    </citation>
    <scope>NUCLEOTIDE SEQUENCE [LARGE SCALE GENOMIC DNA]</scope>
    <source>
        <strain evidence="2 3">USBA 352</strain>
    </source>
</reference>
<keyword evidence="1" id="KW-1133">Transmembrane helix</keyword>
<sequence>MTLSDVTPAISGIAAVLGSISIIYTWITARSRVNGEEIKVLRERSVEHDRRIDRIEKDIEHLPDRNHAQTMQLELAQMSGEIRILAERLKPVTAISERLQEFLLEEAKARRSAS</sequence>
<dbReference type="RefSeq" id="WP_176522180.1">
    <property type="nucleotide sequence ID" value="NZ_OBML01000017.1"/>
</dbReference>